<dbReference type="AlphaFoldDB" id="A0A158JNR4"/>
<evidence type="ECO:0000256" key="6">
    <source>
        <dbReference type="ARBA" id="ARBA00023136"/>
    </source>
</evidence>
<keyword evidence="3" id="KW-1003">Cell membrane</keyword>
<dbReference type="InterPro" id="IPR000326">
    <property type="entry name" value="PAP2/HPO"/>
</dbReference>
<dbReference type="Proteomes" id="UP000054770">
    <property type="component" value="Unassembled WGS sequence"/>
</dbReference>
<feature type="transmembrane region" description="Helical" evidence="7">
    <location>
        <begin position="293"/>
        <end position="319"/>
    </location>
</feature>
<feature type="transmembrane region" description="Helical" evidence="7">
    <location>
        <begin position="366"/>
        <end position="382"/>
    </location>
</feature>
<feature type="domain" description="VTT" evidence="9">
    <location>
        <begin position="39"/>
        <end position="162"/>
    </location>
</feature>
<dbReference type="OrthoDB" id="9780918at2"/>
<reference evidence="11" key="1">
    <citation type="submission" date="2016-01" db="EMBL/GenBank/DDBJ databases">
        <authorList>
            <person name="Peeters C."/>
        </authorList>
    </citation>
    <scope>NUCLEOTIDE SEQUENCE [LARGE SCALE GENOMIC DNA]</scope>
    <source>
        <strain evidence="11">LMG 22940</strain>
    </source>
</reference>
<evidence type="ECO:0000313" key="11">
    <source>
        <dbReference type="EMBL" id="SAL70133.1"/>
    </source>
</evidence>
<evidence type="ECO:0000256" key="7">
    <source>
        <dbReference type="SAM" id="Phobius"/>
    </source>
</evidence>
<evidence type="ECO:0000259" key="8">
    <source>
        <dbReference type="Pfam" id="PF01569"/>
    </source>
</evidence>
<dbReference type="Pfam" id="PF01569">
    <property type="entry name" value="PAP2"/>
    <property type="match status" value="1"/>
</dbReference>
<dbReference type="Gene3D" id="1.20.144.10">
    <property type="entry name" value="Phosphatidic acid phosphatase type 2/haloperoxidase"/>
    <property type="match status" value="1"/>
</dbReference>
<organism evidence="11 12">
    <name type="scientific">Caballeronia choica</name>
    <dbReference type="NCBI Taxonomy" id="326476"/>
    <lineage>
        <taxon>Bacteria</taxon>
        <taxon>Pseudomonadati</taxon>
        <taxon>Pseudomonadota</taxon>
        <taxon>Betaproteobacteria</taxon>
        <taxon>Burkholderiales</taxon>
        <taxon>Burkholderiaceae</taxon>
        <taxon>Caballeronia</taxon>
    </lineage>
</organism>
<dbReference type="PANTHER" id="PTHR30353">
    <property type="entry name" value="INNER MEMBRANE PROTEIN DEDA-RELATED"/>
    <property type="match status" value="1"/>
</dbReference>
<dbReference type="PANTHER" id="PTHR30353:SF15">
    <property type="entry name" value="INNER MEMBRANE PROTEIN YABI"/>
    <property type="match status" value="1"/>
</dbReference>
<feature type="transmembrane region" description="Helical" evidence="7">
    <location>
        <begin position="240"/>
        <end position="259"/>
    </location>
</feature>
<gene>
    <name evidence="11" type="ORF">AWB68_04015</name>
</gene>
<comment type="subcellular location">
    <subcellularLocation>
        <location evidence="1">Cell membrane</location>
        <topology evidence="1">Multi-pass membrane protein</topology>
    </subcellularLocation>
</comment>
<feature type="transmembrane region" description="Helical" evidence="7">
    <location>
        <begin position="419"/>
        <end position="438"/>
    </location>
</feature>
<comment type="caution">
    <text evidence="11">The sequence shown here is derived from an EMBL/GenBank/DDBJ whole genome shotgun (WGS) entry which is preliminary data.</text>
</comment>
<evidence type="ECO:0000256" key="4">
    <source>
        <dbReference type="ARBA" id="ARBA00022692"/>
    </source>
</evidence>
<feature type="transmembrane region" description="Helical" evidence="7">
    <location>
        <begin position="326"/>
        <end position="346"/>
    </location>
</feature>
<keyword evidence="4 7" id="KW-0812">Transmembrane</keyword>
<evidence type="ECO:0000256" key="2">
    <source>
        <dbReference type="ARBA" id="ARBA00010792"/>
    </source>
</evidence>
<feature type="transmembrane region" description="Helical" evidence="7">
    <location>
        <begin position="175"/>
        <end position="197"/>
    </location>
</feature>
<dbReference type="GO" id="GO:0005886">
    <property type="term" value="C:plasma membrane"/>
    <property type="evidence" value="ECO:0007669"/>
    <property type="project" value="UniProtKB-SubCell"/>
</dbReference>
<dbReference type="Pfam" id="PF09335">
    <property type="entry name" value="VTT_dom"/>
    <property type="match status" value="1"/>
</dbReference>
<keyword evidence="12" id="KW-1185">Reference proteome</keyword>
<accession>A0A158JNR4</accession>
<feature type="transmembrane region" description="Helical" evidence="7">
    <location>
        <begin position="59"/>
        <end position="80"/>
    </location>
</feature>
<keyword evidence="6 7" id="KW-0472">Membrane</keyword>
<feature type="transmembrane region" description="Helical" evidence="7">
    <location>
        <begin position="18"/>
        <end position="39"/>
    </location>
</feature>
<evidence type="ECO:0000256" key="5">
    <source>
        <dbReference type="ARBA" id="ARBA00022989"/>
    </source>
</evidence>
<feature type="domain" description="LssY-like C-terminal" evidence="10">
    <location>
        <begin position="498"/>
        <end position="617"/>
    </location>
</feature>
<protein>
    <submittedName>
        <fullName evidence="11">DedA family protein</fullName>
    </submittedName>
</protein>
<feature type="transmembrane region" description="Helical" evidence="7">
    <location>
        <begin position="391"/>
        <end position="413"/>
    </location>
</feature>
<keyword evidence="5 7" id="KW-1133">Transmembrane helix</keyword>
<feature type="transmembrane region" description="Helical" evidence="7">
    <location>
        <begin position="144"/>
        <end position="169"/>
    </location>
</feature>
<dbReference type="InterPro" id="IPR025902">
    <property type="entry name" value="LssY-like-C_dom"/>
</dbReference>
<name>A0A158JNR4_9BURK</name>
<evidence type="ECO:0000256" key="3">
    <source>
        <dbReference type="ARBA" id="ARBA00022475"/>
    </source>
</evidence>
<evidence type="ECO:0000259" key="9">
    <source>
        <dbReference type="Pfam" id="PF09335"/>
    </source>
</evidence>
<feature type="transmembrane region" description="Helical" evidence="7">
    <location>
        <begin position="450"/>
        <end position="468"/>
    </location>
</feature>
<dbReference type="EMBL" id="FCON02000045">
    <property type="protein sequence ID" value="SAL70133.1"/>
    <property type="molecule type" value="Genomic_DNA"/>
</dbReference>
<comment type="similarity">
    <text evidence="2">Belongs to the DedA family.</text>
</comment>
<dbReference type="InterPro" id="IPR032818">
    <property type="entry name" value="DedA-like"/>
</dbReference>
<dbReference type="InterPro" id="IPR032816">
    <property type="entry name" value="VTT_dom"/>
</dbReference>
<dbReference type="RefSeq" id="WP_087646102.1">
    <property type="nucleotide sequence ID" value="NZ_FCON02000045.1"/>
</dbReference>
<evidence type="ECO:0000313" key="12">
    <source>
        <dbReference type="Proteomes" id="UP000054770"/>
    </source>
</evidence>
<feature type="domain" description="Phosphatidic acid phosphatase type 2/haloperoxidase" evidence="8">
    <location>
        <begin position="359"/>
        <end position="438"/>
    </location>
</feature>
<evidence type="ECO:0000256" key="1">
    <source>
        <dbReference type="ARBA" id="ARBA00004651"/>
    </source>
</evidence>
<dbReference type="Pfam" id="PF14067">
    <property type="entry name" value="LssY_C"/>
    <property type="match status" value="1"/>
</dbReference>
<evidence type="ECO:0000259" key="10">
    <source>
        <dbReference type="Pfam" id="PF14067"/>
    </source>
</evidence>
<sequence>MEHAYFKLLHMLSGHPEWALVVVALAALLESVAFIGTFIPGSTAMFVAGALIGTGTLNLGWVFVCAIVGAVAGDAASYWFGARYKEKIRQVWPFRTHPGVLAAGEKYFELHGAKSVVSARFLPPLRAIVPVVAGMLGMAPGRFLVINILSALLWAPVHILPGVVFGASIELAGAVSFRLVVVVAIVAVAAWLTYNIIRIAVSHARSWTITSRERLLAWGQHHPGRAGRVVLRMLNPESTATGLIATISLFLLVSAGVFFSTLEDIAHGDPIVQVDMSAYRFLQSFRSTWADDVLSIFSTFGSLPTLAALVVMVIAWMAVERRWRTIAYWLAAVVFSQVLVLAIQLATRHLPLGALASDARAFPSNHVAATVVIYGFLGFLVERRVGTVSRVVVAVATVGAVTAVTLAGLYFNRFMLSDALGGAALAAIWVFLVALTAVWRYPQKPPARPFLPAAVLAVVSAAVAAQLATGRVFPTAEGAQRPGVVVVTPAQWTDKIWRTFSCYRSNMEGDRREPITVQWTATAEQIRTQLESRGWSEGSQLSARSLLSLVSPNVTATALPVLPKLNNGEPSRLEFVRSHAGADERDVLRFWPTQYAVERQDGAPATPIWLGSLVHERLRRPSWPFNVLRPTKVVEPMISEYGESSPWRDIEVARSTSCEGVRVALIASRAQ</sequence>
<dbReference type="InterPro" id="IPR036938">
    <property type="entry name" value="PAP2/HPO_sf"/>
</dbReference>
<proteinExistence type="inferred from homology"/>
<dbReference type="SUPFAM" id="SSF48317">
    <property type="entry name" value="Acid phosphatase/Vanadium-dependent haloperoxidase"/>
    <property type="match status" value="1"/>
</dbReference>